<name>A0A9R1ULV4_LACSA</name>
<dbReference type="InterPro" id="IPR036047">
    <property type="entry name" value="F-box-like_dom_sf"/>
</dbReference>
<dbReference type="NCBIfam" id="TIGR01640">
    <property type="entry name" value="F_box_assoc_1"/>
    <property type="match status" value="1"/>
</dbReference>
<evidence type="ECO:0000313" key="3">
    <source>
        <dbReference type="Proteomes" id="UP000235145"/>
    </source>
</evidence>
<proteinExistence type="predicted"/>
<dbReference type="EMBL" id="NBSK02000008">
    <property type="protein sequence ID" value="KAJ0189830.1"/>
    <property type="molecule type" value="Genomic_DNA"/>
</dbReference>
<evidence type="ECO:0000313" key="2">
    <source>
        <dbReference type="EMBL" id="KAJ0189830.1"/>
    </source>
</evidence>
<sequence>MEKLPGGVLSNILIRLLAKQLTQMRLVCKTWNALLSESSFIKSHLHHSIHNNNNNNNNKDDEILLFFEKAIIDYFSSTGPLTARSCGSPRLEVSNFMKLELPIDPQHEKQKPMINVVGSVNGLICFSYVSKHGYFIRIWNPSLSASLTLPRSSLSDQTHHPYFDPKTDDYKVVEVSSSFFFLEPAARETQPHPQVDVVPGSQHPKGFLPTSKCFCIETMFVWMGVFIWLCVTDLEGNPRTIVTFDLGAMTLGDEIPPPDSVIDCGRWCMSDLGVLGGKLCVMSRCVKHYECNVWVRDDRDSWVKHHLYMQKSFTLFNILTYFFFPKPSWWHL</sequence>
<dbReference type="Pfam" id="PF00646">
    <property type="entry name" value="F-box"/>
    <property type="match status" value="1"/>
</dbReference>
<organism evidence="2 3">
    <name type="scientific">Lactuca sativa</name>
    <name type="common">Garden lettuce</name>
    <dbReference type="NCBI Taxonomy" id="4236"/>
    <lineage>
        <taxon>Eukaryota</taxon>
        <taxon>Viridiplantae</taxon>
        <taxon>Streptophyta</taxon>
        <taxon>Embryophyta</taxon>
        <taxon>Tracheophyta</taxon>
        <taxon>Spermatophyta</taxon>
        <taxon>Magnoliopsida</taxon>
        <taxon>eudicotyledons</taxon>
        <taxon>Gunneridae</taxon>
        <taxon>Pentapetalae</taxon>
        <taxon>asterids</taxon>
        <taxon>campanulids</taxon>
        <taxon>Asterales</taxon>
        <taxon>Asteraceae</taxon>
        <taxon>Cichorioideae</taxon>
        <taxon>Cichorieae</taxon>
        <taxon>Lactucinae</taxon>
        <taxon>Lactuca</taxon>
    </lineage>
</organism>
<dbReference type="Pfam" id="PF08268">
    <property type="entry name" value="FBA_3"/>
    <property type="match status" value="1"/>
</dbReference>
<gene>
    <name evidence="2" type="ORF">LSAT_V11C800393090</name>
</gene>
<dbReference type="PROSITE" id="PS50181">
    <property type="entry name" value="FBOX"/>
    <property type="match status" value="1"/>
</dbReference>
<protein>
    <recommendedName>
        <fullName evidence="1">F-box domain-containing protein</fullName>
    </recommendedName>
</protein>
<dbReference type="Gene3D" id="1.20.1280.50">
    <property type="match status" value="1"/>
</dbReference>
<dbReference type="PANTHER" id="PTHR31672">
    <property type="entry name" value="BNACNNG10540D PROTEIN"/>
    <property type="match status" value="1"/>
</dbReference>
<reference evidence="2 3" key="1">
    <citation type="journal article" date="2017" name="Nat. Commun.">
        <title>Genome assembly with in vitro proximity ligation data and whole-genome triplication in lettuce.</title>
        <authorList>
            <person name="Reyes-Chin-Wo S."/>
            <person name="Wang Z."/>
            <person name="Yang X."/>
            <person name="Kozik A."/>
            <person name="Arikit S."/>
            <person name="Song C."/>
            <person name="Xia L."/>
            <person name="Froenicke L."/>
            <person name="Lavelle D.O."/>
            <person name="Truco M.J."/>
            <person name="Xia R."/>
            <person name="Zhu S."/>
            <person name="Xu C."/>
            <person name="Xu H."/>
            <person name="Xu X."/>
            <person name="Cox K."/>
            <person name="Korf I."/>
            <person name="Meyers B.C."/>
            <person name="Michelmore R.W."/>
        </authorList>
    </citation>
    <scope>NUCLEOTIDE SEQUENCE [LARGE SCALE GENOMIC DNA]</scope>
    <source>
        <strain evidence="3">cv. Salinas</strain>
        <tissue evidence="2">Seedlings</tissue>
    </source>
</reference>
<dbReference type="PANTHER" id="PTHR31672:SF13">
    <property type="entry name" value="F-BOX PROTEIN CPR30-LIKE"/>
    <property type="match status" value="1"/>
</dbReference>
<dbReference type="SMART" id="SM00256">
    <property type="entry name" value="FBOX"/>
    <property type="match status" value="1"/>
</dbReference>
<keyword evidence="3" id="KW-1185">Reference proteome</keyword>
<dbReference type="InterPro" id="IPR001810">
    <property type="entry name" value="F-box_dom"/>
</dbReference>
<feature type="domain" description="F-box" evidence="1">
    <location>
        <begin position="1"/>
        <end position="44"/>
    </location>
</feature>
<evidence type="ECO:0000259" key="1">
    <source>
        <dbReference type="PROSITE" id="PS50181"/>
    </source>
</evidence>
<dbReference type="InterPro" id="IPR017451">
    <property type="entry name" value="F-box-assoc_interact_dom"/>
</dbReference>
<dbReference type="AlphaFoldDB" id="A0A9R1ULV4"/>
<comment type="caution">
    <text evidence="2">The sequence shown here is derived from an EMBL/GenBank/DDBJ whole genome shotgun (WGS) entry which is preliminary data.</text>
</comment>
<accession>A0A9R1ULV4</accession>
<dbReference type="InterPro" id="IPR050796">
    <property type="entry name" value="SCF_F-box_component"/>
</dbReference>
<dbReference type="Proteomes" id="UP000235145">
    <property type="component" value="Unassembled WGS sequence"/>
</dbReference>
<dbReference type="SUPFAM" id="SSF81383">
    <property type="entry name" value="F-box domain"/>
    <property type="match status" value="1"/>
</dbReference>
<dbReference type="InterPro" id="IPR013187">
    <property type="entry name" value="F-box-assoc_dom_typ3"/>
</dbReference>